<dbReference type="Pfam" id="PF03241">
    <property type="entry name" value="HpaB"/>
    <property type="match status" value="1"/>
</dbReference>
<organism evidence="6 7">
    <name type="scientific">Marinibaculum pumilum</name>
    <dbReference type="NCBI Taxonomy" id="1766165"/>
    <lineage>
        <taxon>Bacteria</taxon>
        <taxon>Pseudomonadati</taxon>
        <taxon>Pseudomonadota</taxon>
        <taxon>Alphaproteobacteria</taxon>
        <taxon>Rhodospirillales</taxon>
        <taxon>Rhodospirillaceae</taxon>
        <taxon>Marinibaculum</taxon>
    </lineage>
</organism>
<evidence type="ECO:0000313" key="7">
    <source>
        <dbReference type="Proteomes" id="UP001595528"/>
    </source>
</evidence>
<keyword evidence="2" id="KW-0274">FAD</keyword>
<dbReference type="PANTHER" id="PTHR36117:SF3">
    <property type="entry name" value="4-HYDROXYPHENYLACETATE 3-MONOOXYGENASE-RELATED"/>
    <property type="match status" value="1"/>
</dbReference>
<protein>
    <submittedName>
        <fullName evidence="6">4-hydroxyphenylacetate 3-hydroxylase N-terminal domain-containing protein</fullName>
    </submittedName>
</protein>
<evidence type="ECO:0000259" key="4">
    <source>
        <dbReference type="Pfam" id="PF03241"/>
    </source>
</evidence>
<dbReference type="InterPro" id="IPR036250">
    <property type="entry name" value="AcylCo_DH-like_C"/>
</dbReference>
<keyword evidence="7" id="KW-1185">Reference proteome</keyword>
<dbReference type="SUPFAM" id="SSF56645">
    <property type="entry name" value="Acyl-CoA dehydrogenase NM domain-like"/>
    <property type="match status" value="1"/>
</dbReference>
<evidence type="ECO:0000313" key="6">
    <source>
        <dbReference type="EMBL" id="MFC3227673.1"/>
    </source>
</evidence>
<evidence type="ECO:0000256" key="1">
    <source>
        <dbReference type="ARBA" id="ARBA00022630"/>
    </source>
</evidence>
<dbReference type="InterPro" id="IPR046373">
    <property type="entry name" value="Acyl-CoA_Oxase/DH_mid-dom_sf"/>
</dbReference>
<dbReference type="Gene3D" id="2.40.110.10">
    <property type="entry name" value="Butyryl-CoA Dehydrogenase, subunit A, domain 2"/>
    <property type="match status" value="1"/>
</dbReference>
<evidence type="ECO:0000256" key="2">
    <source>
        <dbReference type="ARBA" id="ARBA00022827"/>
    </source>
</evidence>
<dbReference type="SUPFAM" id="SSF47203">
    <property type="entry name" value="Acyl-CoA dehydrogenase C-terminal domain-like"/>
    <property type="match status" value="1"/>
</dbReference>
<dbReference type="Pfam" id="PF11794">
    <property type="entry name" value="HpaB_N"/>
    <property type="match status" value="1"/>
</dbReference>
<keyword evidence="1" id="KW-0285">Flavoprotein</keyword>
<accession>A0ABV7KZD3</accession>
<comment type="caution">
    <text evidence="6">The sequence shown here is derived from an EMBL/GenBank/DDBJ whole genome shotgun (WGS) entry which is preliminary data.</text>
</comment>
<dbReference type="Gene3D" id="1.20.140.10">
    <property type="entry name" value="Butyryl-CoA Dehydrogenase, subunit A, domain 3"/>
    <property type="match status" value="1"/>
</dbReference>
<dbReference type="RefSeq" id="WP_379900038.1">
    <property type="nucleotide sequence ID" value="NZ_JBHRTR010000025.1"/>
</dbReference>
<dbReference type="PANTHER" id="PTHR36117">
    <property type="entry name" value="4-HYDROXYPHENYLACETATE 3-MONOOXYGENASE-RELATED"/>
    <property type="match status" value="1"/>
</dbReference>
<dbReference type="EMBL" id="JBHRTR010000025">
    <property type="protein sequence ID" value="MFC3227673.1"/>
    <property type="molecule type" value="Genomic_DNA"/>
</dbReference>
<evidence type="ECO:0000259" key="5">
    <source>
        <dbReference type="Pfam" id="PF11794"/>
    </source>
</evidence>
<dbReference type="InterPro" id="IPR009100">
    <property type="entry name" value="AcylCoA_DH/oxidase_NM_dom_sf"/>
</dbReference>
<name>A0ABV7KZD3_9PROT</name>
<dbReference type="InterPro" id="IPR024719">
    <property type="entry name" value="HpaB/PvcC/4-BUDH_C"/>
</dbReference>
<gene>
    <name evidence="6" type="ORF">ACFOGJ_10550</name>
</gene>
<feature type="domain" description="HpaB/PvcC/4-BUDH N-terminal" evidence="5">
    <location>
        <begin position="3"/>
        <end position="249"/>
    </location>
</feature>
<proteinExistence type="predicted"/>
<dbReference type="Proteomes" id="UP001595528">
    <property type="component" value="Unassembled WGS sequence"/>
</dbReference>
<feature type="domain" description="HpaB/PvcC/4-BUDH C-terminal" evidence="4">
    <location>
        <begin position="265"/>
        <end position="457"/>
    </location>
</feature>
<dbReference type="InterPro" id="IPR004925">
    <property type="entry name" value="HpaB/PvcC/4-BUDH"/>
</dbReference>
<keyword evidence="3" id="KW-0560">Oxidoreductase</keyword>
<evidence type="ECO:0000256" key="3">
    <source>
        <dbReference type="ARBA" id="ARBA00023002"/>
    </source>
</evidence>
<dbReference type="Gene3D" id="1.10.3140.10">
    <property type="entry name" value="4-hydroxybutyryl-coa dehydratase, domain 1"/>
    <property type="match status" value="1"/>
</dbReference>
<sequence length="463" mass="50437">MMTGAQYKASLNDGRETYFEGERVPDVAAHPQLNASLDRIADCYDSFYDPAPGAVNAMMSIPRSGAELRDRIPLLHQADIVANTTYQSLMTVTTVAGRIGEQFPVYAERMRKWVAEMQAADTRITECITDAKGDRSLPPGKQTDPDAYTRVVERRDDGVVIRGAKLHITGASLSHELLTIPTKAMKPGEEDYAIACAVPVNAAGVKIVNTTYAPRHEDMRSFPISATHNFPEGFVIFDDVFVPNERIFLDGETKFAAVFAHSLGLWERLGGLAFLADEADELVGFAQLIAEANGLAKEGHIREKITEMIIHATLIRAALEAAIANCKIGEDGAAFPDELYTNAGKYHGAANYNLMCRHLHDIAGGSVLTAPGIADLENNEVGALVRKYMATGVGPAEDGEYRMRLFHAIRDLTADAYGGWKFVTNLQAGGGLYAQRIVTRKHYDMEAAKKKALKLAGLAPAEH</sequence>
<dbReference type="InterPro" id="IPR024674">
    <property type="entry name" value="HpaB/PvcC/4-BUDH_N"/>
</dbReference>
<reference evidence="7" key="1">
    <citation type="journal article" date="2019" name="Int. J. Syst. Evol. Microbiol.">
        <title>The Global Catalogue of Microorganisms (GCM) 10K type strain sequencing project: providing services to taxonomists for standard genome sequencing and annotation.</title>
        <authorList>
            <consortium name="The Broad Institute Genomics Platform"/>
            <consortium name="The Broad Institute Genome Sequencing Center for Infectious Disease"/>
            <person name="Wu L."/>
            <person name="Ma J."/>
        </authorList>
    </citation>
    <scope>NUCLEOTIDE SEQUENCE [LARGE SCALE GENOMIC DNA]</scope>
    <source>
        <strain evidence="7">KCTC 42964</strain>
    </source>
</reference>